<name>A0A7S9LSB5_9RHOB</name>
<dbReference type="InterPro" id="IPR029069">
    <property type="entry name" value="HotDog_dom_sf"/>
</dbReference>
<dbReference type="CDD" id="cd00586">
    <property type="entry name" value="4HBT"/>
    <property type="match status" value="1"/>
</dbReference>
<keyword evidence="2" id="KW-1185">Reference proteome</keyword>
<dbReference type="Gene3D" id="3.10.129.10">
    <property type="entry name" value="Hotdog Thioesterase"/>
    <property type="match status" value="1"/>
</dbReference>
<accession>A0A7S9LSB5</accession>
<dbReference type="PANTHER" id="PTHR12475">
    <property type="match status" value="1"/>
</dbReference>
<dbReference type="EMBL" id="CP064942">
    <property type="protein sequence ID" value="QPH54055.1"/>
    <property type="molecule type" value="Genomic_DNA"/>
</dbReference>
<dbReference type="Pfam" id="PF13279">
    <property type="entry name" value="4HBT_2"/>
    <property type="match status" value="1"/>
</dbReference>
<evidence type="ECO:0000313" key="1">
    <source>
        <dbReference type="EMBL" id="QPH54055.1"/>
    </source>
</evidence>
<gene>
    <name evidence="1" type="ORF">I0K15_20165</name>
</gene>
<proteinExistence type="predicted"/>
<dbReference type="SUPFAM" id="SSF54637">
    <property type="entry name" value="Thioesterase/thiol ester dehydrase-isomerase"/>
    <property type="match status" value="1"/>
</dbReference>
<sequence>MYPFLRLAWQTVRAARQQPLPLDGVHVSQHICWPWDTDMFGEMNNGRVLTIFDLGRIPTAQRTGLLAALRRRGWGLTMAGASVRYRQRILTFKRYEMHTRCIGHDGRFFYLQQSMWREGDCHASILYRAAVTGARRMVPVEEVLEEMGATGWGPALPGWVDAWSAAEAQRVWPPEV</sequence>
<protein>
    <submittedName>
        <fullName evidence="1">Acyl-CoA thioesterase</fullName>
    </submittedName>
</protein>
<organism evidence="1 2">
    <name type="scientific">Pontivivens ytuae</name>
    <dbReference type="NCBI Taxonomy" id="2789856"/>
    <lineage>
        <taxon>Bacteria</taxon>
        <taxon>Pseudomonadati</taxon>
        <taxon>Pseudomonadota</taxon>
        <taxon>Alphaproteobacteria</taxon>
        <taxon>Rhodobacterales</taxon>
        <taxon>Paracoccaceae</taxon>
        <taxon>Pontivivens</taxon>
    </lineage>
</organism>
<dbReference type="InterPro" id="IPR051490">
    <property type="entry name" value="THEM6_lcsJ_thioesterase"/>
</dbReference>
<dbReference type="RefSeq" id="WP_196103264.1">
    <property type="nucleotide sequence ID" value="NZ_CP064942.1"/>
</dbReference>
<dbReference type="KEGG" id="poz:I0K15_20165"/>
<dbReference type="Proteomes" id="UP000594800">
    <property type="component" value="Chromosome"/>
</dbReference>
<dbReference type="AlphaFoldDB" id="A0A7S9LSB5"/>
<evidence type="ECO:0000313" key="2">
    <source>
        <dbReference type="Proteomes" id="UP000594800"/>
    </source>
</evidence>
<dbReference type="PANTHER" id="PTHR12475:SF4">
    <property type="entry name" value="PROTEIN THEM6"/>
    <property type="match status" value="1"/>
</dbReference>
<reference evidence="1 2" key="1">
    <citation type="submission" date="2020-11" db="EMBL/GenBank/DDBJ databases">
        <title>Description of Pontivivens ytuae sp. nov. isolated from deep sea sediment of Mariana Trench.</title>
        <authorList>
            <person name="Wang Z."/>
            <person name="Sun Q.-L."/>
            <person name="Xu X.-D."/>
            <person name="Tang Y.-Z."/>
            <person name="Zhang J."/>
        </authorList>
    </citation>
    <scope>NUCLEOTIDE SEQUENCE [LARGE SCALE GENOMIC DNA]</scope>
    <source>
        <strain evidence="1 2">MT2928</strain>
    </source>
</reference>